<dbReference type="Gene3D" id="1.10.630.10">
    <property type="entry name" value="Cytochrome P450"/>
    <property type="match status" value="1"/>
</dbReference>
<dbReference type="GO" id="GO:0005506">
    <property type="term" value="F:iron ion binding"/>
    <property type="evidence" value="ECO:0007669"/>
    <property type="project" value="InterPro"/>
</dbReference>
<dbReference type="InterPro" id="IPR036396">
    <property type="entry name" value="Cyt_P450_sf"/>
</dbReference>
<dbReference type="EMBL" id="MNPL01015772">
    <property type="protein sequence ID" value="OQR70920.1"/>
    <property type="molecule type" value="Genomic_DNA"/>
</dbReference>
<keyword evidence="1" id="KW-0503">Monooxygenase</keyword>
<dbReference type="Proteomes" id="UP000192247">
    <property type="component" value="Unassembled WGS sequence"/>
</dbReference>
<dbReference type="STRING" id="418985.A0A1V9XBK1"/>
<accession>A0A1V9XBK1</accession>
<keyword evidence="3" id="KW-1185">Reference proteome</keyword>
<dbReference type="GO" id="GO:0004497">
    <property type="term" value="F:monooxygenase activity"/>
    <property type="evidence" value="ECO:0007669"/>
    <property type="project" value="UniProtKB-KW"/>
</dbReference>
<dbReference type="InParanoid" id="A0A1V9XBK1"/>
<keyword evidence="1" id="KW-0560">Oxidoreductase</keyword>
<gene>
    <name evidence="2" type="ORF">BIW11_11317</name>
</gene>
<dbReference type="AlphaFoldDB" id="A0A1V9XBK1"/>
<dbReference type="GO" id="GO:0016705">
    <property type="term" value="F:oxidoreductase activity, acting on paired donors, with incorporation or reduction of molecular oxygen"/>
    <property type="evidence" value="ECO:0007669"/>
    <property type="project" value="InterPro"/>
</dbReference>
<proteinExistence type="predicted"/>
<name>A0A1V9XBK1_9ACAR</name>
<dbReference type="GO" id="GO:0020037">
    <property type="term" value="F:heme binding"/>
    <property type="evidence" value="ECO:0007669"/>
    <property type="project" value="InterPro"/>
</dbReference>
<organism evidence="2 3">
    <name type="scientific">Tropilaelaps mercedesae</name>
    <dbReference type="NCBI Taxonomy" id="418985"/>
    <lineage>
        <taxon>Eukaryota</taxon>
        <taxon>Metazoa</taxon>
        <taxon>Ecdysozoa</taxon>
        <taxon>Arthropoda</taxon>
        <taxon>Chelicerata</taxon>
        <taxon>Arachnida</taxon>
        <taxon>Acari</taxon>
        <taxon>Parasitiformes</taxon>
        <taxon>Mesostigmata</taxon>
        <taxon>Gamasina</taxon>
        <taxon>Dermanyssoidea</taxon>
        <taxon>Laelapidae</taxon>
        <taxon>Tropilaelaps</taxon>
    </lineage>
</organism>
<protein>
    <submittedName>
        <fullName evidence="2">Cytochrome P450-like</fullName>
    </submittedName>
</protein>
<evidence type="ECO:0000256" key="1">
    <source>
        <dbReference type="ARBA" id="ARBA00023033"/>
    </source>
</evidence>
<sequence length="114" mass="12689">MVSRWGSISASNSGHLNNLERELYNWSIESLGAMIFGRRLGCVPTRRAGDGAELSLRADAMHEFVNCVQQIFAESAKMAMISPKLASSLRLPMWKRFEKAAERALELGECICVL</sequence>
<reference evidence="2 3" key="1">
    <citation type="journal article" date="2017" name="Gigascience">
        <title>Draft genome of the honey bee ectoparasitic mite, Tropilaelaps mercedesae, is shaped by the parasitic life history.</title>
        <authorList>
            <person name="Dong X."/>
            <person name="Armstrong S.D."/>
            <person name="Xia D."/>
            <person name="Makepeace B.L."/>
            <person name="Darby A.C."/>
            <person name="Kadowaki T."/>
        </authorList>
    </citation>
    <scope>NUCLEOTIDE SEQUENCE [LARGE SCALE GENOMIC DNA]</scope>
    <source>
        <strain evidence="2">Wuxi-XJTLU</strain>
    </source>
</reference>
<comment type="caution">
    <text evidence="2">The sequence shown here is derived from an EMBL/GenBank/DDBJ whole genome shotgun (WGS) entry which is preliminary data.</text>
</comment>
<evidence type="ECO:0000313" key="2">
    <source>
        <dbReference type="EMBL" id="OQR70920.1"/>
    </source>
</evidence>
<evidence type="ECO:0000313" key="3">
    <source>
        <dbReference type="Proteomes" id="UP000192247"/>
    </source>
</evidence>